<accession>A0A1G6RR88</accession>
<reference evidence="1 2" key="1">
    <citation type="submission" date="2016-09" db="EMBL/GenBank/DDBJ databases">
        <authorList>
            <person name="Capua I."/>
            <person name="De Benedictis P."/>
            <person name="Joannis T."/>
            <person name="Lombin L.H."/>
            <person name="Cattoli G."/>
        </authorList>
    </citation>
    <scope>NUCLEOTIDE SEQUENCE [LARGE SCALE GENOMIC DNA]</scope>
    <source>
        <strain evidence="1 2">A7P-90m</strain>
    </source>
</reference>
<organism evidence="1 2">
    <name type="scientific">Williamwhitmania taraxaci</name>
    <dbReference type="NCBI Taxonomy" id="1640674"/>
    <lineage>
        <taxon>Bacteria</taxon>
        <taxon>Pseudomonadati</taxon>
        <taxon>Bacteroidota</taxon>
        <taxon>Bacteroidia</taxon>
        <taxon>Bacteroidales</taxon>
        <taxon>Williamwhitmaniaceae</taxon>
        <taxon>Williamwhitmania</taxon>
    </lineage>
</organism>
<evidence type="ECO:0000313" key="2">
    <source>
        <dbReference type="Proteomes" id="UP000199452"/>
    </source>
</evidence>
<name>A0A1G6RR88_9BACT</name>
<proteinExistence type="predicted"/>
<gene>
    <name evidence="1" type="ORF">SAMN05216323_10796</name>
</gene>
<evidence type="ECO:0000313" key="1">
    <source>
        <dbReference type="EMBL" id="SDD07172.1"/>
    </source>
</evidence>
<dbReference type="Proteomes" id="UP000199452">
    <property type="component" value="Unassembled WGS sequence"/>
</dbReference>
<dbReference type="EMBL" id="FMYP01000079">
    <property type="protein sequence ID" value="SDD07172.1"/>
    <property type="molecule type" value="Genomic_DNA"/>
</dbReference>
<protein>
    <submittedName>
        <fullName evidence="1">Uncharacterized protein</fullName>
    </submittedName>
</protein>
<sequence>MAKQDKFKERNIASYKRELKGVETKQGRKEPLIVLSFRDFDRNQGQNFEEWEEEKLLALAISKLRDICQLTRIQATSQQIIKQYSNVDFPPNTAFEHPIHVLPDVVWCSMHIQGKECIIGHFEDNIFHIVFLDKNHEFWISKKKNT</sequence>
<dbReference type="AlphaFoldDB" id="A0A1G6RR88"/>
<keyword evidence="2" id="KW-1185">Reference proteome</keyword>
<dbReference type="OrthoDB" id="983063at2"/>
<dbReference type="RefSeq" id="WP_092440547.1">
    <property type="nucleotide sequence ID" value="NZ_FMYP01000079.1"/>
</dbReference>